<dbReference type="Gene3D" id="2.170.130.10">
    <property type="entry name" value="TonB-dependent receptor, plug domain"/>
    <property type="match status" value="1"/>
</dbReference>
<reference evidence="8" key="2">
    <citation type="submission" date="2020-09" db="EMBL/GenBank/DDBJ databases">
        <authorList>
            <person name="Sun Q."/>
            <person name="Kim S."/>
        </authorList>
    </citation>
    <scope>NUCLEOTIDE SEQUENCE</scope>
    <source>
        <strain evidence="8">KCTC 42590</strain>
    </source>
</reference>
<feature type="domain" description="TonB-dependent receptor-like beta-barrel" evidence="6">
    <location>
        <begin position="212"/>
        <end position="654"/>
    </location>
</feature>
<evidence type="ECO:0000313" key="8">
    <source>
        <dbReference type="EMBL" id="GHF23986.1"/>
    </source>
</evidence>
<accession>A0A919E857</accession>
<dbReference type="InterPro" id="IPR036942">
    <property type="entry name" value="Beta-barrel_TonB_sf"/>
</dbReference>
<evidence type="ECO:0000256" key="1">
    <source>
        <dbReference type="ARBA" id="ARBA00004442"/>
    </source>
</evidence>
<dbReference type="Pfam" id="PF07715">
    <property type="entry name" value="Plug"/>
    <property type="match status" value="1"/>
</dbReference>
<dbReference type="EMBL" id="BNCI01000002">
    <property type="protein sequence ID" value="GHF23986.1"/>
    <property type="molecule type" value="Genomic_DNA"/>
</dbReference>
<sequence length="697" mass="77364">MDTPASNYRVKSGFVSLIAVSAVIYSLASPTVSAASPPAPENYATEYFEARDPSNALQMVQFIPNADSVLSGGGGGRGLGGRSERLLINGKRITGKSTGAQTVLEQMPPDSVETIEVYRNGAEHLGLTGSNMVVNVVLKPGSSALTGRWATEAILKNRGIMAPNASVNLNYRNGSRLVTLGAEIFERKTEFQKVRTRDSIEEVEVYNADRTGDYTRDGLNFSFGYNDQLFSDVAMSLNGLLKFQDEKVIRDEAFTEVVDEALVQSNEDQMRDQKLTAYELSANLDGELSSSTSLTLTMLQSYNDRWENEDREEVADNLPVAATRSAEDRERGESVVRATLNSPFLDGWSVRYGAEGAYNYLQKDQEEFTGDNLEELEIIDIDNASAEVDEMRGEVFANLSKSVSDDTRLEVSSIYEFSKIRQKGEDVAQSRQLAFFKPRIALTHDLNASEKVNVDFGRNVGQLNFDEFITSVDLDEGKVEAGNPDLSPTKNWRLALVYEKQLAESAGRIRVKAFHLWMDDAIGDVPFGDTSVTGNIGKAKRFGVELKSSFIWRGEDETKLDFRVLAQDSTIIDPFLNEKRLMSGFAKYHLSASLDRSFQEWGGRIGGSLNWSSKRYWFDYNETGHWGGEAPSLNLFVEKKLSDVVRLSVSANNILSPATGSEKIRYADSRLLGTVDYFETEYNPQDPSFTISLSGQF</sequence>
<comment type="subcellular location">
    <subcellularLocation>
        <location evidence="1 4">Cell outer membrane</location>
    </subcellularLocation>
</comment>
<protein>
    <recommendedName>
        <fullName evidence="10">TonB-dependent receptor plug domain-containing protein</fullName>
    </recommendedName>
</protein>
<dbReference type="GO" id="GO:0009279">
    <property type="term" value="C:cell outer membrane"/>
    <property type="evidence" value="ECO:0007669"/>
    <property type="project" value="UniProtKB-SubCell"/>
</dbReference>
<name>A0A919E857_9PROT</name>
<keyword evidence="4" id="KW-0798">TonB box</keyword>
<feature type="domain" description="TonB-dependent receptor plug" evidence="7">
    <location>
        <begin position="47"/>
        <end position="123"/>
    </location>
</feature>
<dbReference type="InterPro" id="IPR000531">
    <property type="entry name" value="Beta-barrel_TonB"/>
</dbReference>
<dbReference type="InterPro" id="IPR037066">
    <property type="entry name" value="Plug_dom_sf"/>
</dbReference>
<gene>
    <name evidence="8" type="ORF">GCM10017044_18200</name>
</gene>
<feature type="signal peptide" evidence="5">
    <location>
        <begin position="1"/>
        <end position="34"/>
    </location>
</feature>
<keyword evidence="3" id="KW-0998">Cell outer membrane</keyword>
<evidence type="ECO:0000313" key="9">
    <source>
        <dbReference type="Proteomes" id="UP000630923"/>
    </source>
</evidence>
<dbReference type="AlphaFoldDB" id="A0A919E857"/>
<evidence type="ECO:0000256" key="2">
    <source>
        <dbReference type="ARBA" id="ARBA00023136"/>
    </source>
</evidence>
<evidence type="ECO:0000256" key="5">
    <source>
        <dbReference type="SAM" id="SignalP"/>
    </source>
</evidence>
<dbReference type="Gene3D" id="2.40.170.20">
    <property type="entry name" value="TonB-dependent receptor, beta-barrel domain"/>
    <property type="match status" value="1"/>
</dbReference>
<evidence type="ECO:0000259" key="7">
    <source>
        <dbReference type="Pfam" id="PF07715"/>
    </source>
</evidence>
<dbReference type="Pfam" id="PF00593">
    <property type="entry name" value="TonB_dep_Rec_b-barrel"/>
    <property type="match status" value="1"/>
</dbReference>
<proteinExistence type="inferred from homology"/>
<organism evidence="8 9">
    <name type="scientific">Kordiimonas sediminis</name>
    <dbReference type="NCBI Taxonomy" id="1735581"/>
    <lineage>
        <taxon>Bacteria</taxon>
        <taxon>Pseudomonadati</taxon>
        <taxon>Pseudomonadota</taxon>
        <taxon>Alphaproteobacteria</taxon>
        <taxon>Kordiimonadales</taxon>
        <taxon>Kordiimonadaceae</taxon>
        <taxon>Kordiimonas</taxon>
    </lineage>
</organism>
<feature type="chain" id="PRO_5037448850" description="TonB-dependent receptor plug domain-containing protein" evidence="5">
    <location>
        <begin position="35"/>
        <end position="697"/>
    </location>
</feature>
<evidence type="ECO:0000259" key="6">
    <source>
        <dbReference type="Pfam" id="PF00593"/>
    </source>
</evidence>
<evidence type="ECO:0000256" key="3">
    <source>
        <dbReference type="ARBA" id="ARBA00023237"/>
    </source>
</evidence>
<reference evidence="8" key="1">
    <citation type="journal article" date="2014" name="Int. J. Syst. Evol. Microbiol.">
        <title>Complete genome sequence of Corynebacterium casei LMG S-19264T (=DSM 44701T), isolated from a smear-ripened cheese.</title>
        <authorList>
            <consortium name="US DOE Joint Genome Institute (JGI-PGF)"/>
            <person name="Walter F."/>
            <person name="Albersmeier A."/>
            <person name="Kalinowski J."/>
            <person name="Ruckert C."/>
        </authorList>
    </citation>
    <scope>NUCLEOTIDE SEQUENCE</scope>
    <source>
        <strain evidence="8">KCTC 42590</strain>
    </source>
</reference>
<keyword evidence="5" id="KW-0732">Signal</keyword>
<dbReference type="InterPro" id="IPR012910">
    <property type="entry name" value="Plug_dom"/>
</dbReference>
<comment type="similarity">
    <text evidence="4">Belongs to the TonB-dependent receptor family.</text>
</comment>
<dbReference type="SUPFAM" id="SSF56935">
    <property type="entry name" value="Porins"/>
    <property type="match status" value="1"/>
</dbReference>
<dbReference type="Proteomes" id="UP000630923">
    <property type="component" value="Unassembled WGS sequence"/>
</dbReference>
<dbReference type="RefSeq" id="WP_191252183.1">
    <property type="nucleotide sequence ID" value="NZ_BNCI01000002.1"/>
</dbReference>
<keyword evidence="9" id="KW-1185">Reference proteome</keyword>
<evidence type="ECO:0000256" key="4">
    <source>
        <dbReference type="RuleBase" id="RU003357"/>
    </source>
</evidence>
<comment type="caution">
    <text evidence="8">The sequence shown here is derived from an EMBL/GenBank/DDBJ whole genome shotgun (WGS) entry which is preliminary data.</text>
</comment>
<keyword evidence="2 4" id="KW-0472">Membrane</keyword>
<evidence type="ECO:0008006" key="10">
    <source>
        <dbReference type="Google" id="ProtNLM"/>
    </source>
</evidence>